<feature type="domain" description="Two component regulator three Y" evidence="7">
    <location>
        <begin position="677"/>
        <end position="737"/>
    </location>
</feature>
<feature type="domain" description="Signal transduction histidine kinase subgroup 3 dimerisation and phosphoacceptor" evidence="8">
    <location>
        <begin position="784"/>
        <end position="848"/>
    </location>
</feature>
<dbReference type="InterPro" id="IPR011712">
    <property type="entry name" value="Sig_transdc_His_kin_sub3_dim/P"/>
</dbReference>
<proteinExistence type="predicted"/>
<evidence type="ECO:0000256" key="3">
    <source>
        <dbReference type="ARBA" id="ARBA00023012"/>
    </source>
</evidence>
<evidence type="ECO:0000256" key="4">
    <source>
        <dbReference type="SAM" id="Coils"/>
    </source>
</evidence>
<dbReference type="GO" id="GO:0016020">
    <property type="term" value="C:membrane"/>
    <property type="evidence" value="ECO:0007669"/>
    <property type="project" value="InterPro"/>
</dbReference>
<keyword evidence="4" id="KW-0175">Coiled coil</keyword>
<dbReference type="Gene3D" id="3.30.565.10">
    <property type="entry name" value="Histidine kinase-like ATPase, C-terminal domain"/>
    <property type="match status" value="1"/>
</dbReference>
<evidence type="ECO:0008006" key="11">
    <source>
        <dbReference type="Google" id="ProtNLM"/>
    </source>
</evidence>
<keyword evidence="1" id="KW-0808">Transferase</keyword>
<sequence length="989" mass="107678">MMITQLPVYCRAVLACCVLLCAAAVPTTCWSNGVSPPAINLHHTSWSARDGAPELILSMTQTSDGWLWLGGPGGLYRYDGVQFEQFAPANAALPTKNVSLVNAVPGGGLWVGYRTGGASFIQQGRTRNYAVQEGLPDRAVWGLEQDGGGRMWAATSQGMFYLERDRWRKPAGSWGLADGRYKTLMRDRHGVLWAQGDAGVFSLKPGETRFAKAAVDSGTGVLFELPDGNVVSWDALHGRLHLLTGARRNTVYRQWGELGDPGSLLIDRHGDLWVGQLDGLEYRTARGTARAAPRQGLSGRAVAAIFEDQEGNVWTSTSSGIDRFRHRRATRLDIPEAAVGGGLLADDDGGVWIGSYHVAASASGQVTARPLWTQTGGVWDNILTSLARTSDGAIWGAGYGNLRRIHGKDSRLVDLPAATTGVRVQALLADQDDSVLVALFQHGLYRRAPQGQWQRIGDEGEVNVMARSEAGGLWIGYHPGLLVHAQGAAWRRYGPADGLMLGTVMALHLHGRHVWAGGEKGLALLGEDQFNRLTGIDGETFDGISGIVELANGDLWLNAFSGLFRVPGAEVARFEQQRDYRVRYERLDQLDGLEGSAPYLSPTPSLVLASDARLWVARSTGVFLLNPAEPLPPTPRLPVVIKTLGPPGEGQALRQPVRFAPGRSALQVDYTVPALAIPERLRFRYRLQEVDAAWQEAGARRSAFYSNLAPGDYHFSVAATDYNGQWSGAVTTVEFSIAPLATQTWWFKALCVLSLLSAAYLVYRWRIARLGRQMAVRLQERINERERIARELHDTLLQSVQALVLHVHAALMKLPARDAARLQIETALRQADEVLDEGRERIRDLRGEDAGKLSFADAVLAAAARLRHGDAEPVRLVVSGTVRRLDATIYDEALAILTEALANACKHAGACRIEVQLHYGRRAFRCILSDNGAGIPADVLSDGGRRNHWGMRGMYERAAGIGASLAVRSREGGGTAWQLDVPAALAYTR</sequence>
<dbReference type="CDD" id="cd16917">
    <property type="entry name" value="HATPase_UhpB-NarQ-NarX-like"/>
    <property type="match status" value="1"/>
</dbReference>
<comment type="caution">
    <text evidence="9">The sequence shown here is derived from an EMBL/GenBank/DDBJ whole genome shotgun (WGS) entry which is preliminary data.</text>
</comment>
<dbReference type="InterPro" id="IPR015943">
    <property type="entry name" value="WD40/YVTN_repeat-like_dom_sf"/>
</dbReference>
<evidence type="ECO:0000313" key="9">
    <source>
        <dbReference type="EMBL" id="MYM98142.1"/>
    </source>
</evidence>
<evidence type="ECO:0000256" key="5">
    <source>
        <dbReference type="SAM" id="SignalP"/>
    </source>
</evidence>
<dbReference type="EMBL" id="WWCX01000103">
    <property type="protein sequence ID" value="MYM98142.1"/>
    <property type="molecule type" value="Genomic_DNA"/>
</dbReference>
<dbReference type="PANTHER" id="PTHR24421">
    <property type="entry name" value="NITRATE/NITRITE SENSOR PROTEIN NARX-RELATED"/>
    <property type="match status" value="1"/>
</dbReference>
<dbReference type="GO" id="GO:0000155">
    <property type="term" value="F:phosphorelay sensor kinase activity"/>
    <property type="evidence" value="ECO:0007669"/>
    <property type="project" value="InterPro"/>
</dbReference>
<feature type="coiled-coil region" evidence="4">
    <location>
        <begin position="817"/>
        <end position="848"/>
    </location>
</feature>
<dbReference type="InterPro" id="IPR036890">
    <property type="entry name" value="HATPase_C_sf"/>
</dbReference>
<dbReference type="Gene3D" id="1.20.5.1930">
    <property type="match status" value="1"/>
</dbReference>
<dbReference type="InterPro" id="IPR003594">
    <property type="entry name" value="HATPase_dom"/>
</dbReference>
<organism evidence="9 10">
    <name type="scientific">Duganella vulcania</name>
    <dbReference type="NCBI Taxonomy" id="2692166"/>
    <lineage>
        <taxon>Bacteria</taxon>
        <taxon>Pseudomonadati</taxon>
        <taxon>Pseudomonadota</taxon>
        <taxon>Betaproteobacteria</taxon>
        <taxon>Burkholderiales</taxon>
        <taxon>Oxalobacteraceae</taxon>
        <taxon>Telluria group</taxon>
        <taxon>Duganella</taxon>
    </lineage>
</organism>
<evidence type="ECO:0000256" key="2">
    <source>
        <dbReference type="ARBA" id="ARBA00022777"/>
    </source>
</evidence>
<name>A0A845GXT8_9BURK</name>
<evidence type="ECO:0000259" key="8">
    <source>
        <dbReference type="Pfam" id="PF07730"/>
    </source>
</evidence>
<feature type="signal peptide" evidence="5">
    <location>
        <begin position="1"/>
        <end position="31"/>
    </location>
</feature>
<dbReference type="Pfam" id="PF02518">
    <property type="entry name" value="HATPase_c"/>
    <property type="match status" value="1"/>
</dbReference>
<gene>
    <name evidence="9" type="ORF">GTP90_30280</name>
</gene>
<reference evidence="9" key="1">
    <citation type="submission" date="2019-12" db="EMBL/GenBank/DDBJ databases">
        <title>Novel species isolated from a subtropical stream in China.</title>
        <authorList>
            <person name="Lu H."/>
        </authorList>
    </citation>
    <scope>NUCLEOTIDE SEQUENCE [LARGE SCALE GENOMIC DNA]</scope>
    <source>
        <strain evidence="9">FT81W</strain>
    </source>
</reference>
<dbReference type="AlphaFoldDB" id="A0A845GXT8"/>
<keyword evidence="5" id="KW-0732">Signal</keyword>
<evidence type="ECO:0000259" key="7">
    <source>
        <dbReference type="Pfam" id="PF07495"/>
    </source>
</evidence>
<keyword evidence="2" id="KW-0418">Kinase</keyword>
<dbReference type="Gene3D" id="2.130.10.10">
    <property type="entry name" value="YVTN repeat-like/Quinoprotein amine dehydrogenase"/>
    <property type="match status" value="3"/>
</dbReference>
<dbReference type="InterPro" id="IPR013783">
    <property type="entry name" value="Ig-like_fold"/>
</dbReference>
<dbReference type="InterPro" id="IPR050482">
    <property type="entry name" value="Sensor_HK_TwoCompSys"/>
</dbReference>
<dbReference type="PANTHER" id="PTHR24421:SF62">
    <property type="entry name" value="SENSORY TRANSDUCTION HISTIDINE KINASE"/>
    <property type="match status" value="1"/>
</dbReference>
<feature type="domain" description="Histidine kinase/HSP90-like ATPase" evidence="6">
    <location>
        <begin position="895"/>
        <end position="983"/>
    </location>
</feature>
<evidence type="ECO:0000313" key="10">
    <source>
        <dbReference type="Proteomes" id="UP000447355"/>
    </source>
</evidence>
<dbReference type="Gene3D" id="2.60.40.10">
    <property type="entry name" value="Immunoglobulins"/>
    <property type="match status" value="1"/>
</dbReference>
<dbReference type="Pfam" id="PF07495">
    <property type="entry name" value="Y_Y_Y"/>
    <property type="match status" value="1"/>
</dbReference>
<dbReference type="SUPFAM" id="SSF55874">
    <property type="entry name" value="ATPase domain of HSP90 chaperone/DNA topoisomerase II/histidine kinase"/>
    <property type="match status" value="1"/>
</dbReference>
<feature type="chain" id="PRO_5032484091" description="Histidine kinase/HSP90-like ATPase domain-containing protein" evidence="5">
    <location>
        <begin position="32"/>
        <end position="989"/>
    </location>
</feature>
<keyword evidence="3" id="KW-0902">Two-component regulatory system</keyword>
<dbReference type="InterPro" id="IPR011123">
    <property type="entry name" value="Y_Y_Y"/>
</dbReference>
<evidence type="ECO:0000256" key="1">
    <source>
        <dbReference type="ARBA" id="ARBA00022679"/>
    </source>
</evidence>
<dbReference type="Pfam" id="PF07730">
    <property type="entry name" value="HisKA_3"/>
    <property type="match status" value="1"/>
</dbReference>
<dbReference type="SUPFAM" id="SSF63829">
    <property type="entry name" value="Calcium-dependent phosphotriesterase"/>
    <property type="match status" value="1"/>
</dbReference>
<protein>
    <recommendedName>
        <fullName evidence="11">Histidine kinase/HSP90-like ATPase domain-containing protein</fullName>
    </recommendedName>
</protein>
<evidence type="ECO:0000259" key="6">
    <source>
        <dbReference type="Pfam" id="PF02518"/>
    </source>
</evidence>
<dbReference type="RefSeq" id="WP_161086998.1">
    <property type="nucleotide sequence ID" value="NZ_WWCX01000103.1"/>
</dbReference>
<dbReference type="GO" id="GO:0046983">
    <property type="term" value="F:protein dimerization activity"/>
    <property type="evidence" value="ECO:0007669"/>
    <property type="project" value="InterPro"/>
</dbReference>
<accession>A0A845GXT8</accession>
<dbReference type="Proteomes" id="UP000447355">
    <property type="component" value="Unassembled WGS sequence"/>
</dbReference>